<protein>
    <submittedName>
        <fullName evidence="1">Uncharacterized protein</fullName>
    </submittedName>
</protein>
<accession>A0A9P6NYM7</accession>
<name>A0A9P6NYM7_9BASI</name>
<evidence type="ECO:0000313" key="1">
    <source>
        <dbReference type="EMBL" id="KAG0152554.1"/>
    </source>
</evidence>
<proteinExistence type="predicted"/>
<dbReference type="AlphaFoldDB" id="A0A9P6NYM7"/>
<comment type="caution">
    <text evidence="1">The sequence shown here is derived from an EMBL/GenBank/DDBJ whole genome shotgun (WGS) entry which is preliminary data.</text>
</comment>
<dbReference type="Proteomes" id="UP000886653">
    <property type="component" value="Unassembled WGS sequence"/>
</dbReference>
<organism evidence="1 2">
    <name type="scientific">Cronartium quercuum f. sp. fusiforme G11</name>
    <dbReference type="NCBI Taxonomy" id="708437"/>
    <lineage>
        <taxon>Eukaryota</taxon>
        <taxon>Fungi</taxon>
        <taxon>Dikarya</taxon>
        <taxon>Basidiomycota</taxon>
        <taxon>Pucciniomycotina</taxon>
        <taxon>Pucciniomycetes</taxon>
        <taxon>Pucciniales</taxon>
        <taxon>Coleosporiaceae</taxon>
        <taxon>Cronartium</taxon>
    </lineage>
</organism>
<dbReference type="EMBL" id="MU167208">
    <property type="protein sequence ID" value="KAG0152554.1"/>
    <property type="molecule type" value="Genomic_DNA"/>
</dbReference>
<reference evidence="1" key="1">
    <citation type="submission" date="2013-11" db="EMBL/GenBank/DDBJ databases">
        <title>Genome sequence of the fusiform rust pathogen reveals effectors for host alternation and coevolution with pine.</title>
        <authorList>
            <consortium name="DOE Joint Genome Institute"/>
            <person name="Smith K."/>
            <person name="Pendleton A."/>
            <person name="Kubisiak T."/>
            <person name="Anderson C."/>
            <person name="Salamov A."/>
            <person name="Aerts A."/>
            <person name="Riley R."/>
            <person name="Clum A."/>
            <person name="Lindquist E."/>
            <person name="Ence D."/>
            <person name="Campbell M."/>
            <person name="Kronenberg Z."/>
            <person name="Feau N."/>
            <person name="Dhillon B."/>
            <person name="Hamelin R."/>
            <person name="Burleigh J."/>
            <person name="Smith J."/>
            <person name="Yandell M."/>
            <person name="Nelson C."/>
            <person name="Grigoriev I."/>
            <person name="Davis J."/>
        </authorList>
    </citation>
    <scope>NUCLEOTIDE SEQUENCE</scope>
    <source>
        <strain evidence="1">G11</strain>
    </source>
</reference>
<keyword evidence="2" id="KW-1185">Reference proteome</keyword>
<sequence>MLLTEWWNDYIPGHLEAKPFHKKGLPNYDLIREIMLPEVDQPSGANAKGVNSNWRHKIPSTNTLCKN</sequence>
<evidence type="ECO:0000313" key="2">
    <source>
        <dbReference type="Proteomes" id="UP000886653"/>
    </source>
</evidence>
<gene>
    <name evidence="1" type="ORF">CROQUDRAFT_85670</name>
</gene>